<reference evidence="2" key="1">
    <citation type="submission" date="2022-09" db="EMBL/GenBank/DDBJ databases">
        <title>Fusarium specimens isolated from Avocado Roots.</title>
        <authorList>
            <person name="Stajich J."/>
            <person name="Roper C."/>
            <person name="Heimlech-Rivalta G."/>
        </authorList>
    </citation>
    <scope>NUCLEOTIDE SEQUENCE</scope>
    <source>
        <strain evidence="2">A02</strain>
    </source>
</reference>
<evidence type="ECO:0000256" key="1">
    <source>
        <dbReference type="SAM" id="MobiDB-lite"/>
    </source>
</evidence>
<proteinExistence type="predicted"/>
<accession>A0A9W8QT77</accession>
<evidence type="ECO:0000313" key="3">
    <source>
        <dbReference type="Proteomes" id="UP001152087"/>
    </source>
</evidence>
<name>A0A9W8QT77_9HYPO</name>
<feature type="region of interest" description="Disordered" evidence="1">
    <location>
        <begin position="1"/>
        <end position="65"/>
    </location>
</feature>
<organism evidence="2 3">
    <name type="scientific">Fusarium falciforme</name>
    <dbReference type="NCBI Taxonomy" id="195108"/>
    <lineage>
        <taxon>Eukaryota</taxon>
        <taxon>Fungi</taxon>
        <taxon>Dikarya</taxon>
        <taxon>Ascomycota</taxon>
        <taxon>Pezizomycotina</taxon>
        <taxon>Sordariomycetes</taxon>
        <taxon>Hypocreomycetidae</taxon>
        <taxon>Hypocreales</taxon>
        <taxon>Nectriaceae</taxon>
        <taxon>Fusarium</taxon>
        <taxon>Fusarium solani species complex</taxon>
    </lineage>
</organism>
<feature type="compositionally biased region" description="Polar residues" evidence="1">
    <location>
        <begin position="9"/>
        <end position="19"/>
    </location>
</feature>
<keyword evidence="3" id="KW-1185">Reference proteome</keyword>
<dbReference type="AlphaFoldDB" id="A0A9W8QT77"/>
<evidence type="ECO:0000313" key="2">
    <source>
        <dbReference type="EMBL" id="KAJ4178426.1"/>
    </source>
</evidence>
<sequence>MLINRNGVYPSQEQGSCAQSGPCPPPPPDSHTFTLPRLTVQLAPEGPDVNPPVIPDPTSLVDSEPAVPNLETAEQAPAQHLDSEFQPEQPVDIHVDEADQALTDGPTGSPEVIYISDDLLEDSGGGVGEQVSSAAPSQNVSETADYVDPGHGVIGHLRRLNSLPVESAPAFARMLCLDPNSITPKT</sequence>
<dbReference type="Proteomes" id="UP001152087">
    <property type="component" value="Unassembled WGS sequence"/>
</dbReference>
<gene>
    <name evidence="2" type="ORF">NW755_013205</name>
</gene>
<dbReference type="EMBL" id="JAOQAV010000075">
    <property type="protein sequence ID" value="KAJ4178426.1"/>
    <property type="molecule type" value="Genomic_DNA"/>
</dbReference>
<comment type="caution">
    <text evidence="2">The sequence shown here is derived from an EMBL/GenBank/DDBJ whole genome shotgun (WGS) entry which is preliminary data.</text>
</comment>
<protein>
    <submittedName>
        <fullName evidence="2">Uncharacterized protein</fullName>
    </submittedName>
</protein>